<gene>
    <name evidence="1" type="ORF">BEWA_013450</name>
</gene>
<dbReference type="VEuPathDB" id="PiroplasmaDB:BEWA_013450"/>
<comment type="caution">
    <text evidence="1">The sequence shown here is derived from an EMBL/GenBank/DDBJ whole genome shotgun (WGS) entry which is preliminary data.</text>
</comment>
<dbReference type="RefSeq" id="XP_004832238.1">
    <property type="nucleotide sequence ID" value="XM_004832181.1"/>
</dbReference>
<protein>
    <submittedName>
        <fullName evidence="1">Uncharacterized protein</fullName>
    </submittedName>
</protein>
<accession>L1LBU0</accession>
<reference evidence="1 2" key="1">
    <citation type="journal article" date="2012" name="BMC Genomics">
        <title>Comparative genomic analysis and phylogenetic position of Theileria equi.</title>
        <authorList>
            <person name="Kappmeyer L.S."/>
            <person name="Thiagarajan M."/>
            <person name="Herndon D.R."/>
            <person name="Ramsay J.D."/>
            <person name="Caler E."/>
            <person name="Djikeng A."/>
            <person name="Gillespie J.J."/>
            <person name="Lau A.O."/>
            <person name="Roalson E.H."/>
            <person name="Silva J.C."/>
            <person name="Silva M.G."/>
            <person name="Suarez C.E."/>
            <person name="Ueti M.W."/>
            <person name="Nene V.M."/>
            <person name="Mealey R.H."/>
            <person name="Knowles D.P."/>
            <person name="Brayton K.A."/>
        </authorList>
    </citation>
    <scope>NUCLEOTIDE SEQUENCE [LARGE SCALE GENOMIC DNA]</scope>
    <source>
        <strain evidence="1 2">WA</strain>
    </source>
</reference>
<name>L1LBU0_THEEQ</name>
<evidence type="ECO:0000313" key="1">
    <source>
        <dbReference type="EMBL" id="EKX72786.1"/>
    </source>
</evidence>
<proteinExistence type="predicted"/>
<organism evidence="1 2">
    <name type="scientific">Theileria equi strain WA</name>
    <dbReference type="NCBI Taxonomy" id="1537102"/>
    <lineage>
        <taxon>Eukaryota</taxon>
        <taxon>Sar</taxon>
        <taxon>Alveolata</taxon>
        <taxon>Apicomplexa</taxon>
        <taxon>Aconoidasida</taxon>
        <taxon>Piroplasmida</taxon>
        <taxon>Theileriidae</taxon>
        <taxon>Theileria</taxon>
    </lineage>
</organism>
<dbReference type="KEGG" id="beq:BEWA_013450"/>
<keyword evidence="2" id="KW-1185">Reference proteome</keyword>
<dbReference type="EMBL" id="ACOU01000004">
    <property type="protein sequence ID" value="EKX72786.1"/>
    <property type="molecule type" value="Genomic_DNA"/>
</dbReference>
<sequence>MSENPAQGYEYNINAPLSSTYCTILQYRDSMGKEDLSLDTNLKTQKDKFHLYVLPFESVCLTSLKIRISRVMQNREDEN</sequence>
<dbReference type="GeneID" id="15804421"/>
<evidence type="ECO:0000313" key="2">
    <source>
        <dbReference type="Proteomes" id="UP000031512"/>
    </source>
</evidence>
<dbReference type="Proteomes" id="UP000031512">
    <property type="component" value="Unassembled WGS sequence"/>
</dbReference>
<dbReference type="AlphaFoldDB" id="L1LBU0"/>